<proteinExistence type="predicted"/>
<sequence>MDGDVTFYLALLGMALASYACRVAGYLLMGWLQITPRLESALRAMPIGVMTGIVAPSIAAGRPPELAGLVVVGVVMKLTGSDLAAAVAGAATVAAGRWLLGSH</sequence>
<name>A0A4Z0CAF3_9BURK</name>
<gene>
    <name evidence="2" type="ORF">EZ216_05190</name>
</gene>
<evidence type="ECO:0000256" key="1">
    <source>
        <dbReference type="SAM" id="Phobius"/>
    </source>
</evidence>
<dbReference type="EMBL" id="SMLK01000001">
    <property type="protein sequence ID" value="TFZ08553.1"/>
    <property type="molecule type" value="Genomic_DNA"/>
</dbReference>
<keyword evidence="1" id="KW-1133">Transmembrane helix</keyword>
<evidence type="ECO:0000313" key="2">
    <source>
        <dbReference type="EMBL" id="TFZ08553.1"/>
    </source>
</evidence>
<feature type="transmembrane region" description="Helical" evidence="1">
    <location>
        <begin position="6"/>
        <end position="29"/>
    </location>
</feature>
<comment type="caution">
    <text evidence="2">The sequence shown here is derived from an EMBL/GenBank/DDBJ whole genome shotgun (WGS) entry which is preliminary data.</text>
</comment>
<reference evidence="2 3" key="1">
    <citation type="submission" date="2019-03" db="EMBL/GenBank/DDBJ databases">
        <title>Ramlibacter sp. 18x22-1, whole genome shotgun sequence.</title>
        <authorList>
            <person name="Zhang X."/>
            <person name="Feng G."/>
            <person name="Zhu H."/>
        </authorList>
    </citation>
    <scope>NUCLEOTIDE SEQUENCE [LARGE SCALE GENOMIC DNA]</scope>
    <source>
        <strain evidence="2 3">18x22-1</strain>
    </source>
</reference>
<dbReference type="Pfam" id="PF05437">
    <property type="entry name" value="AzlD"/>
    <property type="match status" value="1"/>
</dbReference>
<accession>A0A4Z0CAF3</accession>
<keyword evidence="3" id="KW-1185">Reference proteome</keyword>
<organism evidence="2 3">
    <name type="scientific">Ramlibacter humi</name>
    <dbReference type="NCBI Taxonomy" id="2530451"/>
    <lineage>
        <taxon>Bacteria</taxon>
        <taxon>Pseudomonadati</taxon>
        <taxon>Pseudomonadota</taxon>
        <taxon>Betaproteobacteria</taxon>
        <taxon>Burkholderiales</taxon>
        <taxon>Comamonadaceae</taxon>
        <taxon>Ramlibacter</taxon>
    </lineage>
</organism>
<keyword evidence="1" id="KW-0472">Membrane</keyword>
<dbReference type="InterPro" id="IPR008407">
    <property type="entry name" value="Brnchd-chn_aa_trnsp_AzlD"/>
</dbReference>
<keyword evidence="1" id="KW-0812">Transmembrane</keyword>
<dbReference type="AlphaFoldDB" id="A0A4Z0CAF3"/>
<protein>
    <submittedName>
        <fullName evidence="2">Branched-chain amino acid ABC transporter</fullName>
    </submittedName>
</protein>
<dbReference type="OrthoDB" id="8909659at2"/>
<dbReference type="RefSeq" id="WP_135248491.1">
    <property type="nucleotide sequence ID" value="NZ_SMLK01000001.1"/>
</dbReference>
<feature type="transmembrane region" description="Helical" evidence="1">
    <location>
        <begin position="41"/>
        <end position="60"/>
    </location>
</feature>
<evidence type="ECO:0000313" key="3">
    <source>
        <dbReference type="Proteomes" id="UP000297839"/>
    </source>
</evidence>
<dbReference type="Proteomes" id="UP000297839">
    <property type="component" value="Unassembled WGS sequence"/>
</dbReference>